<dbReference type="InterPro" id="IPR013249">
    <property type="entry name" value="RNA_pol_sigma70_r4_t2"/>
</dbReference>
<dbReference type="InterPro" id="IPR013325">
    <property type="entry name" value="RNA_pol_sigma_r2"/>
</dbReference>
<dbReference type="SUPFAM" id="SSF88946">
    <property type="entry name" value="Sigma2 domain of RNA polymerase sigma factors"/>
    <property type="match status" value="1"/>
</dbReference>
<dbReference type="CDD" id="cd06171">
    <property type="entry name" value="Sigma70_r4"/>
    <property type="match status" value="1"/>
</dbReference>
<dbReference type="AlphaFoldDB" id="A0A5S4H348"/>
<evidence type="ECO:0000313" key="9">
    <source>
        <dbReference type="EMBL" id="TMR39131.1"/>
    </source>
</evidence>
<evidence type="ECO:0000256" key="4">
    <source>
        <dbReference type="ARBA" id="ARBA00023125"/>
    </source>
</evidence>
<dbReference type="PANTHER" id="PTHR43133">
    <property type="entry name" value="RNA POLYMERASE ECF-TYPE SIGMA FACTO"/>
    <property type="match status" value="1"/>
</dbReference>
<evidence type="ECO:0000259" key="7">
    <source>
        <dbReference type="Pfam" id="PF04542"/>
    </source>
</evidence>
<dbReference type="SUPFAM" id="SSF88659">
    <property type="entry name" value="Sigma3 and sigma4 domains of RNA polymerase sigma factors"/>
    <property type="match status" value="1"/>
</dbReference>
<gene>
    <name evidence="9" type="ORF">ETD96_14925</name>
</gene>
<dbReference type="GO" id="GO:0006352">
    <property type="term" value="P:DNA-templated transcription initiation"/>
    <property type="evidence" value="ECO:0007669"/>
    <property type="project" value="InterPro"/>
</dbReference>
<evidence type="ECO:0000256" key="1">
    <source>
        <dbReference type="ARBA" id="ARBA00010641"/>
    </source>
</evidence>
<dbReference type="Gene3D" id="1.10.10.10">
    <property type="entry name" value="Winged helix-like DNA-binding domain superfamily/Winged helix DNA-binding domain"/>
    <property type="match status" value="1"/>
</dbReference>
<evidence type="ECO:0000256" key="2">
    <source>
        <dbReference type="ARBA" id="ARBA00023015"/>
    </source>
</evidence>
<keyword evidence="10" id="KW-1185">Reference proteome</keyword>
<feature type="domain" description="RNA polymerase sigma factor 70 region 4 type 2" evidence="8">
    <location>
        <begin position="126"/>
        <end position="176"/>
    </location>
</feature>
<evidence type="ECO:0000256" key="5">
    <source>
        <dbReference type="ARBA" id="ARBA00023163"/>
    </source>
</evidence>
<keyword evidence="3" id="KW-0731">Sigma factor</keyword>
<protein>
    <submittedName>
        <fullName evidence="9">Sigma-70 family RNA polymerase sigma factor</fullName>
    </submittedName>
</protein>
<evidence type="ECO:0000256" key="3">
    <source>
        <dbReference type="ARBA" id="ARBA00023082"/>
    </source>
</evidence>
<dbReference type="EMBL" id="VCKZ01000092">
    <property type="protein sequence ID" value="TMR39131.1"/>
    <property type="molecule type" value="Genomic_DNA"/>
</dbReference>
<dbReference type="Pfam" id="PF04542">
    <property type="entry name" value="Sigma70_r2"/>
    <property type="match status" value="1"/>
</dbReference>
<reference evidence="9 10" key="1">
    <citation type="submission" date="2019-05" db="EMBL/GenBank/DDBJ databases">
        <title>Draft genome sequence of Actinomadura geliboluensis A8036.</title>
        <authorList>
            <person name="Saricaoglu S."/>
            <person name="Isik K."/>
        </authorList>
    </citation>
    <scope>NUCLEOTIDE SEQUENCE [LARGE SCALE GENOMIC DNA]</scope>
    <source>
        <strain evidence="9 10">A8036</strain>
    </source>
</reference>
<dbReference type="Gene3D" id="2.80.10.50">
    <property type="match status" value="1"/>
</dbReference>
<evidence type="ECO:0000313" key="10">
    <source>
        <dbReference type="Proteomes" id="UP000305238"/>
    </source>
</evidence>
<dbReference type="Pfam" id="PF08281">
    <property type="entry name" value="Sigma70_r4_2"/>
    <property type="match status" value="1"/>
</dbReference>
<dbReference type="InterPro" id="IPR007627">
    <property type="entry name" value="RNA_pol_sigma70_r2"/>
</dbReference>
<proteinExistence type="inferred from homology"/>
<keyword evidence="5" id="KW-0804">Transcription</keyword>
<evidence type="ECO:0000256" key="6">
    <source>
        <dbReference type="SAM" id="MobiDB-lite"/>
    </source>
</evidence>
<dbReference type="InterPro" id="IPR035992">
    <property type="entry name" value="Ricin_B-like_lectins"/>
</dbReference>
<dbReference type="OrthoDB" id="4990598at2"/>
<keyword evidence="4" id="KW-0238">DNA-binding</keyword>
<dbReference type="Proteomes" id="UP000305238">
    <property type="component" value="Unassembled WGS sequence"/>
</dbReference>
<dbReference type="NCBIfam" id="TIGR02937">
    <property type="entry name" value="sigma70-ECF"/>
    <property type="match status" value="1"/>
</dbReference>
<accession>A0A5S4H348</accession>
<dbReference type="InterPro" id="IPR013324">
    <property type="entry name" value="RNA_pol_sigma_r3/r4-like"/>
</dbReference>
<dbReference type="CDD" id="cd00161">
    <property type="entry name" value="beta-trefoil_Ricin-like"/>
    <property type="match status" value="1"/>
</dbReference>
<keyword evidence="2" id="KW-0805">Transcription regulation</keyword>
<dbReference type="SUPFAM" id="SSF50370">
    <property type="entry name" value="Ricin B-like lectins"/>
    <property type="match status" value="1"/>
</dbReference>
<name>A0A5S4H348_9ACTN</name>
<evidence type="ECO:0000259" key="8">
    <source>
        <dbReference type="Pfam" id="PF08281"/>
    </source>
</evidence>
<dbReference type="InterPro" id="IPR039425">
    <property type="entry name" value="RNA_pol_sigma-70-like"/>
</dbReference>
<dbReference type="GO" id="GO:0003677">
    <property type="term" value="F:DNA binding"/>
    <property type="evidence" value="ECO:0007669"/>
    <property type="project" value="UniProtKB-KW"/>
</dbReference>
<dbReference type="InterPro" id="IPR014284">
    <property type="entry name" value="RNA_pol_sigma-70_dom"/>
</dbReference>
<dbReference type="PANTHER" id="PTHR43133:SF8">
    <property type="entry name" value="RNA POLYMERASE SIGMA FACTOR HI_1459-RELATED"/>
    <property type="match status" value="1"/>
</dbReference>
<organism evidence="9 10">
    <name type="scientific">Actinomadura geliboluensis</name>
    <dbReference type="NCBI Taxonomy" id="882440"/>
    <lineage>
        <taxon>Bacteria</taxon>
        <taxon>Bacillati</taxon>
        <taxon>Actinomycetota</taxon>
        <taxon>Actinomycetes</taxon>
        <taxon>Streptosporangiales</taxon>
        <taxon>Thermomonosporaceae</taxon>
        <taxon>Actinomadura</taxon>
    </lineage>
</organism>
<sequence length="488" mass="51329">MDGVVVAGVEARPDADLLAAAADGDEHASEELFRRHHTAVLRYARGLVRDQHLAEDLTSEAFTRTFAAMRQGHGPRDACRPYLYTVVRNTATDWARGDRRTVVTDEVADWASAPEDDPPPDVDELDALVRAFRSLPERWQTVLWYTVIEDEPIAQVAELLGMEKGAVSQLSFRAREGLRQAFLAASAGGRPECAEFTAELAANVRRPGRRRTRALRRHLESCDECRRASKEMTDLNGRLRRALPIGAVLLGAPSAPFSPLAPLGSAASGAGWALPIAVAGGIATGLAIILFSTGGDGAQAPPEAIRPSAVPAPQTSAAPQDVHRSDYAAATQTPGRGGTAPGAGATPGAASGAGPYRVRNTTLQSCLAPSGTAVVQRSCSDSTTGWKRENVGGGFTLTSSSTGQCMARGEASAGVPWEGGSEYSVVMVPCGGAHQVWTLAQTAPSVYRLSNGDGYYLQASWSGLKPVSLKPASYAGMAAQGWAIEGTR</sequence>
<feature type="domain" description="RNA polymerase sigma-70 region 2" evidence="7">
    <location>
        <begin position="32"/>
        <end position="101"/>
    </location>
</feature>
<dbReference type="GO" id="GO:0016987">
    <property type="term" value="F:sigma factor activity"/>
    <property type="evidence" value="ECO:0007669"/>
    <property type="project" value="UniProtKB-KW"/>
</dbReference>
<comment type="caution">
    <text evidence="9">The sequence shown here is derived from an EMBL/GenBank/DDBJ whole genome shotgun (WGS) entry which is preliminary data.</text>
</comment>
<feature type="region of interest" description="Disordered" evidence="6">
    <location>
        <begin position="298"/>
        <end position="355"/>
    </location>
</feature>
<dbReference type="InterPro" id="IPR036388">
    <property type="entry name" value="WH-like_DNA-bd_sf"/>
</dbReference>
<dbReference type="Gene3D" id="1.10.1740.10">
    <property type="match status" value="1"/>
</dbReference>
<feature type="compositionally biased region" description="Low complexity" evidence="6">
    <location>
        <begin position="342"/>
        <end position="355"/>
    </location>
</feature>
<comment type="similarity">
    <text evidence="1">Belongs to the sigma-70 factor family. ECF subfamily.</text>
</comment>